<keyword evidence="3" id="KW-1185">Reference proteome</keyword>
<organism evidence="2 3">
    <name type="scientific">Duganella qianjiadongensis</name>
    <dbReference type="NCBI Taxonomy" id="2692176"/>
    <lineage>
        <taxon>Bacteria</taxon>
        <taxon>Pseudomonadati</taxon>
        <taxon>Pseudomonadota</taxon>
        <taxon>Betaproteobacteria</taxon>
        <taxon>Burkholderiales</taxon>
        <taxon>Oxalobacteraceae</taxon>
        <taxon>Telluria group</taxon>
        <taxon>Duganella</taxon>
    </lineage>
</organism>
<reference evidence="2 3" key="1">
    <citation type="submission" date="2019-12" db="EMBL/GenBank/DDBJ databases">
        <title>Novel species isolated from a subtropical stream in China.</title>
        <authorList>
            <person name="Lu H."/>
        </authorList>
    </citation>
    <scope>NUCLEOTIDE SEQUENCE [LARGE SCALE GENOMIC DNA]</scope>
    <source>
        <strain evidence="2 3">CY13W</strain>
    </source>
</reference>
<name>A0ABW9VK00_9BURK</name>
<sequence>MPTSPYLFQRLDGHASDTALRHEWHQLAAASSSSEAIYQTPAFANFLASGASEGHSFYLYGAYQAATRQRLGLVPLMLTSTGSRWPHKGAQLIMLGSSPLLEPEPVLLDALHAFLYAEFPQIQALVYPALPASHAIWRHLQRSRQLLALPLHGWRNCHSLILPRSYADYLALLGSKRRYNLKRQQRQLAQAAGSELALQVIAELQDLPVLQQGLQACCPPERLRHLWSETEMQTLAQQGLLLCFRVDAGTRCCGVILGLQATTSYHLFNILPAPQWHALSAGTSILQMVMAYLADQTQLSKVEFGYGEPAQGYQSANQICQRSHVLLLRRTPAHHAYRLWHRLRTAIQQCLKRQVQAR</sequence>
<gene>
    <name evidence="2" type="ORF">GTP27_10470</name>
</gene>
<dbReference type="EMBL" id="WWCM01000006">
    <property type="protein sequence ID" value="MYM39753.1"/>
    <property type="molecule type" value="Genomic_DNA"/>
</dbReference>
<proteinExistence type="predicted"/>
<comment type="caution">
    <text evidence="2">The sequence shown here is derived from an EMBL/GenBank/DDBJ whole genome shotgun (WGS) entry which is preliminary data.</text>
</comment>
<dbReference type="Pfam" id="PF13480">
    <property type="entry name" value="Acetyltransf_6"/>
    <property type="match status" value="1"/>
</dbReference>
<feature type="domain" description="BioF2-like acetyltransferase" evidence="1">
    <location>
        <begin position="175"/>
        <end position="308"/>
    </location>
</feature>
<accession>A0ABW9VK00</accession>
<dbReference type="InterPro" id="IPR038740">
    <property type="entry name" value="BioF2-like_GNAT_dom"/>
</dbReference>
<evidence type="ECO:0000259" key="1">
    <source>
        <dbReference type="Pfam" id="PF13480"/>
    </source>
</evidence>
<dbReference type="Proteomes" id="UP000478090">
    <property type="component" value="Unassembled WGS sequence"/>
</dbReference>
<dbReference type="RefSeq" id="WP_161039126.1">
    <property type="nucleotide sequence ID" value="NZ_WWCM01000006.1"/>
</dbReference>
<evidence type="ECO:0000313" key="2">
    <source>
        <dbReference type="EMBL" id="MYM39753.1"/>
    </source>
</evidence>
<protein>
    <submittedName>
        <fullName evidence="2">GNAT family N-acetyltransferase</fullName>
    </submittedName>
</protein>
<evidence type="ECO:0000313" key="3">
    <source>
        <dbReference type="Proteomes" id="UP000478090"/>
    </source>
</evidence>